<organism evidence="2 3">
    <name type="scientific">Gimesia chilikensis</name>
    <dbReference type="NCBI Taxonomy" id="2605989"/>
    <lineage>
        <taxon>Bacteria</taxon>
        <taxon>Pseudomonadati</taxon>
        <taxon>Planctomycetota</taxon>
        <taxon>Planctomycetia</taxon>
        <taxon>Planctomycetales</taxon>
        <taxon>Planctomycetaceae</taxon>
        <taxon>Gimesia</taxon>
    </lineage>
</organism>
<dbReference type="AlphaFoldDB" id="A0A517WF47"/>
<dbReference type="InterPro" id="IPR006073">
    <property type="entry name" value="GTP-bd"/>
</dbReference>
<dbReference type="Pfam" id="PF01926">
    <property type="entry name" value="MMR_HSR1"/>
    <property type="match status" value="1"/>
</dbReference>
<accession>A0A517WF47</accession>
<reference evidence="2 3" key="1">
    <citation type="submission" date="2019-02" db="EMBL/GenBank/DDBJ databases">
        <title>Deep-cultivation of Planctomycetes and their phenomic and genomic characterization uncovers novel biology.</title>
        <authorList>
            <person name="Wiegand S."/>
            <person name="Jogler M."/>
            <person name="Boedeker C."/>
            <person name="Pinto D."/>
            <person name="Vollmers J."/>
            <person name="Rivas-Marin E."/>
            <person name="Kohn T."/>
            <person name="Peeters S.H."/>
            <person name="Heuer A."/>
            <person name="Rast P."/>
            <person name="Oberbeckmann S."/>
            <person name="Bunk B."/>
            <person name="Jeske O."/>
            <person name="Meyerdierks A."/>
            <person name="Storesund J.E."/>
            <person name="Kallscheuer N."/>
            <person name="Luecker S."/>
            <person name="Lage O.M."/>
            <person name="Pohl T."/>
            <person name="Merkel B.J."/>
            <person name="Hornburger P."/>
            <person name="Mueller R.-W."/>
            <person name="Bruemmer F."/>
            <person name="Labrenz M."/>
            <person name="Spormann A.M."/>
            <person name="Op den Camp H."/>
            <person name="Overmann J."/>
            <person name="Amann R."/>
            <person name="Jetten M.S.M."/>
            <person name="Mascher T."/>
            <person name="Medema M.H."/>
            <person name="Devos D.P."/>
            <person name="Kaster A.-K."/>
            <person name="Ovreas L."/>
            <person name="Rohde M."/>
            <person name="Galperin M.Y."/>
            <person name="Jogler C."/>
        </authorList>
    </citation>
    <scope>NUCLEOTIDE SEQUENCE [LARGE SCALE GENOMIC DNA]</scope>
    <source>
        <strain evidence="2 3">V6</strain>
    </source>
</reference>
<feature type="domain" description="G" evidence="1">
    <location>
        <begin position="59"/>
        <end position="209"/>
    </location>
</feature>
<dbReference type="GO" id="GO:0005525">
    <property type="term" value="F:GTP binding"/>
    <property type="evidence" value="ECO:0007669"/>
    <property type="project" value="InterPro"/>
</dbReference>
<evidence type="ECO:0000313" key="3">
    <source>
        <dbReference type="Proteomes" id="UP000320722"/>
    </source>
</evidence>
<dbReference type="CDD" id="cd00882">
    <property type="entry name" value="Ras_like_GTPase"/>
    <property type="match status" value="1"/>
</dbReference>
<gene>
    <name evidence="2" type="primary">era</name>
    <name evidence="2" type="ORF">V6x_35960</name>
</gene>
<dbReference type="Gene3D" id="3.40.50.300">
    <property type="entry name" value="P-loop containing nucleotide triphosphate hydrolases"/>
    <property type="match status" value="1"/>
</dbReference>
<dbReference type="GO" id="GO:0019843">
    <property type="term" value="F:rRNA binding"/>
    <property type="evidence" value="ECO:0007669"/>
    <property type="project" value="TreeGrafter"/>
</dbReference>
<evidence type="ECO:0000259" key="1">
    <source>
        <dbReference type="Pfam" id="PF01926"/>
    </source>
</evidence>
<dbReference type="SUPFAM" id="SSF52540">
    <property type="entry name" value="P-loop containing nucleoside triphosphate hydrolases"/>
    <property type="match status" value="1"/>
</dbReference>
<name>A0A517WF47_9PLAN</name>
<proteinExistence type="predicted"/>
<dbReference type="PANTHER" id="PTHR42698:SF1">
    <property type="entry name" value="GTPASE ERA, MITOCHONDRIAL"/>
    <property type="match status" value="1"/>
</dbReference>
<dbReference type="InterPro" id="IPR027417">
    <property type="entry name" value="P-loop_NTPase"/>
</dbReference>
<evidence type="ECO:0000313" key="2">
    <source>
        <dbReference type="EMBL" id="QDU03873.1"/>
    </source>
</evidence>
<dbReference type="InterPro" id="IPR005662">
    <property type="entry name" value="GTPase_Era-like"/>
</dbReference>
<sequence length="634" mass="71716">MSSTLHTFSTTTQELRDSLRALEQQSAQLELPGLEGREWFEILERKLIPQLSDQIYLVAAVVGGTNIGKSVIFNHLVNQQSSAISPLASQTKHPVCLVPTGFEDRHNLSKVFQGFELIPWSSAEDPLRTDEQHLLFWQECGSLAPNLLVLDTPDIDSDAEVNWERAERIRQSADVLVAVLTQQKYNDAAVKQFFREAAREEKVIITVFNQCQLPEDEEYWPLWLNTFCQETGVNPELVFIAPNDRQAANNLQLPFYRRMFEPTPENSGDSLTAETPDTDSALNLMQVLSELHFDEIKVRTLKGALYYLSNQETGVPAYLREIKTRSQEFLAASQLLSEHELAEIDNWPLVPNTVIVHSIRKWWQEQREGWSAHVHGFYNAIGKGVLWPVRYLHSLTTEEKRPPMEQYREQEWSVVLQTVEGIYDRLTLVSELGNELLTSRLKSLLRGTSREELLKILHQEHAAFDFNGQLEELVDREMTFFKDESPQYYTFLKQLDRVAAVGRPALSVGLFFVGFGAVGDVGTQLVTDTMIQSVVNVTGDVAGGAATTTFGETAVSSTAATGMGYLEAKFRRFHAVFAQKRTEWLATAIREHLLKTLPEELNSAVSLPESEAYQAVQKLTAQLETELKQLQVSL</sequence>
<dbReference type="GO" id="GO:0043024">
    <property type="term" value="F:ribosomal small subunit binding"/>
    <property type="evidence" value="ECO:0007669"/>
    <property type="project" value="TreeGrafter"/>
</dbReference>
<dbReference type="GO" id="GO:0005829">
    <property type="term" value="C:cytosol"/>
    <property type="evidence" value="ECO:0007669"/>
    <property type="project" value="TreeGrafter"/>
</dbReference>
<dbReference type="GO" id="GO:0000028">
    <property type="term" value="P:ribosomal small subunit assembly"/>
    <property type="evidence" value="ECO:0007669"/>
    <property type="project" value="TreeGrafter"/>
</dbReference>
<dbReference type="RefSeq" id="WP_145041691.1">
    <property type="nucleotide sequence ID" value="NZ_CP036347.1"/>
</dbReference>
<dbReference type="PANTHER" id="PTHR42698">
    <property type="entry name" value="GTPASE ERA"/>
    <property type="match status" value="1"/>
</dbReference>
<dbReference type="Proteomes" id="UP000320722">
    <property type="component" value="Chromosome"/>
</dbReference>
<dbReference type="EMBL" id="CP036347">
    <property type="protein sequence ID" value="QDU03873.1"/>
    <property type="molecule type" value="Genomic_DNA"/>
</dbReference>
<protein>
    <submittedName>
        <fullName evidence="2">GTPase Era</fullName>
    </submittedName>
</protein>